<sequence>MKEFALVSKEDISKHMHILATIERAKDFKVEERTKPSEGWFKLNFHVISKNLQGPAGRRGVICDYMGDVVFSSAVPFHPCTANETEIKALNGEILKVEEHHY</sequence>
<evidence type="ECO:0000313" key="1">
    <source>
        <dbReference type="EMBL" id="ERN04833.1"/>
    </source>
</evidence>
<dbReference type="HOGENOM" id="CLU_2281276_0_0_1"/>
<organism evidence="1 2">
    <name type="scientific">Amborella trichopoda</name>
    <dbReference type="NCBI Taxonomy" id="13333"/>
    <lineage>
        <taxon>Eukaryota</taxon>
        <taxon>Viridiplantae</taxon>
        <taxon>Streptophyta</taxon>
        <taxon>Embryophyta</taxon>
        <taxon>Tracheophyta</taxon>
        <taxon>Spermatophyta</taxon>
        <taxon>Magnoliopsida</taxon>
        <taxon>Amborellales</taxon>
        <taxon>Amborellaceae</taxon>
        <taxon>Amborella</taxon>
    </lineage>
</organism>
<dbReference type="Gramene" id="ERN04833">
    <property type="protein sequence ID" value="ERN04833"/>
    <property type="gene ID" value="AMTR_s00146p00041980"/>
</dbReference>
<name>W1PA82_AMBTC</name>
<dbReference type="EMBL" id="KI394155">
    <property type="protein sequence ID" value="ERN04833.1"/>
    <property type="molecule type" value="Genomic_DNA"/>
</dbReference>
<accession>W1PA82</accession>
<evidence type="ECO:0000313" key="2">
    <source>
        <dbReference type="Proteomes" id="UP000017836"/>
    </source>
</evidence>
<reference evidence="2" key="1">
    <citation type="journal article" date="2013" name="Science">
        <title>The Amborella genome and the evolution of flowering plants.</title>
        <authorList>
            <consortium name="Amborella Genome Project"/>
        </authorList>
    </citation>
    <scope>NUCLEOTIDE SEQUENCE [LARGE SCALE GENOMIC DNA]</scope>
</reference>
<protein>
    <submittedName>
        <fullName evidence="1">Uncharacterized protein</fullName>
    </submittedName>
</protein>
<dbReference type="Proteomes" id="UP000017836">
    <property type="component" value="Unassembled WGS sequence"/>
</dbReference>
<dbReference type="AlphaFoldDB" id="W1PA82"/>
<gene>
    <name evidence="1" type="ORF">AMTR_s00146p00041980</name>
</gene>
<keyword evidence="2" id="KW-1185">Reference proteome</keyword>
<proteinExistence type="predicted"/>